<dbReference type="GO" id="GO:0006450">
    <property type="term" value="P:regulation of translational fidelity"/>
    <property type="evidence" value="ECO:0007669"/>
    <property type="project" value="InterPro"/>
</dbReference>
<dbReference type="GO" id="GO:0051083">
    <property type="term" value="P:'de novo' cotranslational protein folding"/>
    <property type="evidence" value="ECO:0007669"/>
    <property type="project" value="InterPro"/>
</dbReference>
<evidence type="ECO:0000256" key="4">
    <source>
        <dbReference type="ARBA" id="ARBA00022741"/>
    </source>
</evidence>
<dbReference type="InterPro" id="IPR001623">
    <property type="entry name" value="DnaJ_domain"/>
</dbReference>
<dbReference type="PANTHER" id="PTHR43999:SF1">
    <property type="entry name" value="DNAJ HOMOLOG SUBFAMILY C MEMBER 2"/>
    <property type="match status" value="1"/>
</dbReference>
<keyword evidence="4" id="KW-0547">Nucleotide-binding</keyword>
<dbReference type="PROSITE" id="PS50076">
    <property type="entry name" value="DNAJ_2"/>
    <property type="match status" value="1"/>
</dbReference>
<accession>A0A815M4P9</accession>
<evidence type="ECO:0000313" key="10">
    <source>
        <dbReference type="EMBL" id="CAF1411697.1"/>
    </source>
</evidence>
<dbReference type="CDD" id="cd00167">
    <property type="entry name" value="SANT"/>
    <property type="match status" value="2"/>
</dbReference>
<dbReference type="Gene3D" id="1.10.8.840">
    <property type="entry name" value="Ribosome-associated complex head domain"/>
    <property type="match status" value="1"/>
</dbReference>
<evidence type="ECO:0000256" key="3">
    <source>
        <dbReference type="ARBA" id="ARBA00022490"/>
    </source>
</evidence>
<dbReference type="GO" id="GO:0043022">
    <property type="term" value="F:ribosome binding"/>
    <property type="evidence" value="ECO:0007669"/>
    <property type="project" value="InterPro"/>
</dbReference>
<dbReference type="InterPro" id="IPR042569">
    <property type="entry name" value="RAC_head_sf"/>
</dbReference>
<dbReference type="Gene3D" id="3.30.420.40">
    <property type="match status" value="4"/>
</dbReference>
<feature type="compositionally biased region" description="Basic and acidic residues" evidence="7">
    <location>
        <begin position="697"/>
        <end position="763"/>
    </location>
</feature>
<dbReference type="SUPFAM" id="SSF46565">
    <property type="entry name" value="Chaperone J-domain"/>
    <property type="match status" value="1"/>
</dbReference>
<evidence type="ECO:0000313" key="11">
    <source>
        <dbReference type="Proteomes" id="UP000663891"/>
    </source>
</evidence>
<dbReference type="InterPro" id="IPR001005">
    <property type="entry name" value="SANT/Myb"/>
</dbReference>
<dbReference type="GO" id="GO:0005829">
    <property type="term" value="C:cytosol"/>
    <property type="evidence" value="ECO:0007669"/>
    <property type="project" value="TreeGrafter"/>
</dbReference>
<dbReference type="Pfam" id="PF16717">
    <property type="entry name" value="RAC_head"/>
    <property type="match status" value="1"/>
</dbReference>
<feature type="region of interest" description="Disordered" evidence="7">
    <location>
        <begin position="839"/>
        <end position="863"/>
    </location>
</feature>
<dbReference type="PANTHER" id="PTHR43999">
    <property type="entry name" value="DNAJ HOMOLOG SUBFAMILY C MEMBER 2"/>
    <property type="match status" value="1"/>
</dbReference>
<dbReference type="InterPro" id="IPR044634">
    <property type="entry name" value="Zuotin/DnaJC2"/>
</dbReference>
<dbReference type="GO" id="GO:0005524">
    <property type="term" value="F:ATP binding"/>
    <property type="evidence" value="ECO:0007669"/>
    <property type="project" value="UniProtKB-KW"/>
</dbReference>
<dbReference type="InterPro" id="IPR054076">
    <property type="entry name" value="ZUO1-like_ZHD"/>
</dbReference>
<dbReference type="Proteomes" id="UP000663891">
    <property type="component" value="Unassembled WGS sequence"/>
</dbReference>
<dbReference type="Gene3D" id="3.90.640.10">
    <property type="entry name" value="Actin, Chain A, domain 4"/>
    <property type="match status" value="1"/>
</dbReference>
<name>A0A815M4P9_9BILA</name>
<feature type="compositionally biased region" description="Acidic residues" evidence="7">
    <location>
        <begin position="472"/>
        <end position="489"/>
    </location>
</feature>
<gene>
    <name evidence="10" type="ORF">VCS650_LOCUS37149</name>
</gene>
<dbReference type="Pfam" id="PF00226">
    <property type="entry name" value="DnaJ"/>
    <property type="match status" value="1"/>
</dbReference>
<dbReference type="Gene3D" id="3.30.30.30">
    <property type="match status" value="1"/>
</dbReference>
<dbReference type="PROSITE" id="PS50090">
    <property type="entry name" value="MYB_LIKE"/>
    <property type="match status" value="1"/>
</dbReference>
<feature type="region of interest" description="Disordered" evidence="7">
    <location>
        <begin position="468"/>
        <end position="489"/>
    </location>
</feature>
<dbReference type="InterPro" id="IPR009057">
    <property type="entry name" value="Homeodomain-like_sf"/>
</dbReference>
<dbReference type="GO" id="GO:0140662">
    <property type="term" value="F:ATP-dependent protein folding chaperone"/>
    <property type="evidence" value="ECO:0007669"/>
    <property type="project" value="InterPro"/>
</dbReference>
<dbReference type="GO" id="GO:0030544">
    <property type="term" value="F:Hsp70 protein binding"/>
    <property type="evidence" value="ECO:0007669"/>
    <property type="project" value="InterPro"/>
</dbReference>
<proteinExistence type="inferred from homology"/>
<dbReference type="Pfam" id="PF00012">
    <property type="entry name" value="HSP70"/>
    <property type="match status" value="1"/>
</dbReference>
<dbReference type="InterPro" id="IPR043129">
    <property type="entry name" value="ATPase_NBD"/>
</dbReference>
<sequence>MTSTASKDTNSALVGIRLGASNIVVAYFKEGRSETIVNELGDRVTPTFITFNDGNETAIGLPSKQGLIRNQQNTIQWSPHFLAKHDDNDILLRYYKQKSPINVTESNNRIEFSLTVDGKMKSIHLEIIIVNLLNYVRQLILSVTGAREVQAVLSVPHQMTQTINQDLIRLCMKKSGIELHSIISDACSACMAYELDKDGGHVESHILVYRLGGSTHECSIIRTIGGCFQTVASVYGFENNGDAFTDLLTDVIADEFQKKTKSDPRLASRSLLKLRACSEQAKHVLSTTPVTQCSIDALHEGIDLDCNVSRLRFDGVANNLINECLKPIDVILEKAKLQTDDIKLIVLCGGGTKVPKLRDAIQDRLPNADMLSSINGDEVIALGAARQIVLCGGGTKVPKLRDAIQDRLPNADMLSSINGDEVIALGAARQCYIENKYAKVQVSKDDNQFERVGVRYFRSHLITTDDQKNEISDSDIDDDDNDDEKENDQLDIDWDKHESYLRKLNLSEWKDQDHYKVLGLAKLRYKATQKQVRSAHKQMILRYHPDKSKRIESERFSLITHAFELLSNPTLRRSYDSVDPKFDDAIPNPTTADNFYEVFGPVFDRNARWSIHQHVPLLGNDETSFEQVNKFYRFWYDFSSWREYSYMDEEDKSQGQDRDERRYIEKLNRVERVKRKKTEMTRLRNLVDRAYALDPRIKRQKKEEQQRKDDEKLRRKQEVDKRKQEQKQKEIDEAKRIADEKQRTEEEAKRKQDEAKKEKDAQKKLIKKEKKQLRDLCKEANYFNDKAAAPNLKQIEQIETLIEYLPVDDLKILNATLQEENADKRSIILSEIKKMDEQMQQSRLELSQQSSSSSSTTSSSNSAAAIKWTPEEIELLVKSLRIYPAGVQNRWLVVQEYLKRSGGNANRNVQDIMQKAKHIASGKKEVDESAASLDHIALNSHKQSGIAETEAKLNAVTLSERDEETSVPWSVDEQRIFEQALRTYPASLGASRWDQIAECLASRNKKECLERYKELAKMVQAKKAVNKP</sequence>
<organism evidence="10 11">
    <name type="scientific">Adineta steineri</name>
    <dbReference type="NCBI Taxonomy" id="433720"/>
    <lineage>
        <taxon>Eukaryota</taxon>
        <taxon>Metazoa</taxon>
        <taxon>Spiralia</taxon>
        <taxon>Gnathifera</taxon>
        <taxon>Rotifera</taxon>
        <taxon>Eurotatoria</taxon>
        <taxon>Bdelloidea</taxon>
        <taxon>Adinetida</taxon>
        <taxon>Adinetidae</taxon>
        <taxon>Adineta</taxon>
    </lineage>
</organism>
<dbReference type="Pfam" id="PF23082">
    <property type="entry name" value="Myb_DNA-binding_2"/>
    <property type="match status" value="1"/>
</dbReference>
<comment type="caution">
    <text evidence="10">The sequence shown here is derived from an EMBL/GenBank/DDBJ whole genome shotgun (WGS) entry which is preliminary data.</text>
</comment>
<evidence type="ECO:0000256" key="7">
    <source>
        <dbReference type="SAM" id="MobiDB-lite"/>
    </source>
</evidence>
<dbReference type="AlphaFoldDB" id="A0A815M4P9"/>
<evidence type="ECO:0008006" key="12">
    <source>
        <dbReference type="Google" id="ProtNLM"/>
    </source>
</evidence>
<dbReference type="CDD" id="cd06257">
    <property type="entry name" value="DnaJ"/>
    <property type="match status" value="1"/>
</dbReference>
<evidence type="ECO:0000259" key="9">
    <source>
        <dbReference type="PROSITE" id="PS50090"/>
    </source>
</evidence>
<dbReference type="SUPFAM" id="SSF46689">
    <property type="entry name" value="Homeodomain-like"/>
    <property type="match status" value="2"/>
</dbReference>
<dbReference type="Pfam" id="PF00249">
    <property type="entry name" value="Myb_DNA-binding"/>
    <property type="match status" value="1"/>
</dbReference>
<keyword evidence="5" id="KW-0067">ATP-binding</keyword>
<dbReference type="InterPro" id="IPR018253">
    <property type="entry name" value="DnaJ_domain_CS"/>
</dbReference>
<dbReference type="Gene3D" id="1.10.10.60">
    <property type="entry name" value="Homeodomain-like"/>
    <property type="match status" value="2"/>
</dbReference>
<evidence type="ECO:0000259" key="8">
    <source>
        <dbReference type="PROSITE" id="PS50076"/>
    </source>
</evidence>
<feature type="region of interest" description="Disordered" evidence="7">
    <location>
        <begin position="697"/>
        <end position="765"/>
    </location>
</feature>
<dbReference type="PROSITE" id="PS00636">
    <property type="entry name" value="DNAJ_1"/>
    <property type="match status" value="1"/>
</dbReference>
<comment type="subcellular location">
    <subcellularLocation>
        <location evidence="1">Cytoplasm</location>
    </subcellularLocation>
</comment>
<dbReference type="Gene3D" id="1.10.287.110">
    <property type="entry name" value="DnaJ domain"/>
    <property type="match status" value="1"/>
</dbReference>
<dbReference type="PRINTS" id="PR00301">
    <property type="entry name" value="HEATSHOCK70"/>
</dbReference>
<protein>
    <recommendedName>
        <fullName evidence="12">DnaJ homolog subfamily C member 2</fullName>
    </recommendedName>
</protein>
<dbReference type="Pfam" id="PF21884">
    <property type="entry name" value="ZUO1-like_ZHD"/>
    <property type="match status" value="1"/>
</dbReference>
<dbReference type="SUPFAM" id="SSF53067">
    <property type="entry name" value="Actin-like ATPase domain"/>
    <property type="match status" value="3"/>
</dbReference>
<dbReference type="SMART" id="SM00271">
    <property type="entry name" value="DnaJ"/>
    <property type="match status" value="1"/>
</dbReference>
<dbReference type="OrthoDB" id="1690618at2759"/>
<dbReference type="InterPro" id="IPR032003">
    <property type="entry name" value="RAC_head"/>
</dbReference>
<evidence type="ECO:0000256" key="6">
    <source>
        <dbReference type="ARBA" id="ARBA00023186"/>
    </source>
</evidence>
<feature type="compositionally biased region" description="Low complexity" evidence="7">
    <location>
        <begin position="847"/>
        <end position="862"/>
    </location>
</feature>
<keyword evidence="3" id="KW-0963">Cytoplasm</keyword>
<dbReference type="PROSITE" id="PS01036">
    <property type="entry name" value="HSP70_3"/>
    <property type="match status" value="2"/>
</dbReference>
<evidence type="ECO:0000256" key="2">
    <source>
        <dbReference type="ARBA" id="ARBA00007381"/>
    </source>
</evidence>
<reference evidence="10" key="1">
    <citation type="submission" date="2021-02" db="EMBL/GenBank/DDBJ databases">
        <authorList>
            <person name="Nowell W R."/>
        </authorList>
    </citation>
    <scope>NUCLEOTIDE SEQUENCE</scope>
</reference>
<dbReference type="InterPro" id="IPR018181">
    <property type="entry name" value="Heat_shock_70_CS"/>
</dbReference>
<dbReference type="EMBL" id="CAJNON010000975">
    <property type="protein sequence ID" value="CAF1411697.1"/>
    <property type="molecule type" value="Genomic_DNA"/>
</dbReference>
<dbReference type="InterPro" id="IPR013126">
    <property type="entry name" value="Hsp_70_fam"/>
</dbReference>
<keyword evidence="6" id="KW-0143">Chaperone</keyword>
<feature type="domain" description="J" evidence="8">
    <location>
        <begin position="513"/>
        <end position="579"/>
    </location>
</feature>
<dbReference type="FunFam" id="3.90.640.10:FF:000010">
    <property type="entry name" value="heat shock 70 kDa protein 14"/>
    <property type="match status" value="1"/>
</dbReference>
<feature type="domain" description="Myb-like" evidence="9">
    <location>
        <begin position="961"/>
        <end position="1016"/>
    </location>
</feature>
<evidence type="ECO:0000256" key="1">
    <source>
        <dbReference type="ARBA" id="ARBA00004496"/>
    </source>
</evidence>
<dbReference type="InterPro" id="IPR036869">
    <property type="entry name" value="J_dom_sf"/>
</dbReference>
<evidence type="ECO:0000256" key="5">
    <source>
        <dbReference type="ARBA" id="ARBA00022840"/>
    </source>
</evidence>
<dbReference type="SMART" id="SM00717">
    <property type="entry name" value="SANT"/>
    <property type="match status" value="2"/>
</dbReference>
<comment type="similarity">
    <text evidence="2">Belongs to the heat shock protein 70 family.</text>
</comment>